<feature type="domain" description="Ice-binding protein C-terminal" evidence="4">
    <location>
        <begin position="177"/>
        <end position="201"/>
    </location>
</feature>
<feature type="chain" id="PRO_5031574192" evidence="2">
    <location>
        <begin position="20"/>
        <end position="203"/>
    </location>
</feature>
<keyword evidence="2" id="KW-0732">Signal</keyword>
<gene>
    <name evidence="5" type="ORF">GTP45_00955</name>
</gene>
<dbReference type="InterPro" id="IPR006946">
    <property type="entry name" value="DGR2-like_dom"/>
</dbReference>
<comment type="caution">
    <text evidence="5">The sequence shown here is derived from an EMBL/GenBank/DDBJ whole genome shotgun (WGS) entry which is preliminary data.</text>
</comment>
<organism evidence="5 6">
    <name type="scientific">Duganella rivi</name>
    <dbReference type="NCBI Taxonomy" id="2666083"/>
    <lineage>
        <taxon>Bacteria</taxon>
        <taxon>Pseudomonadati</taxon>
        <taxon>Pseudomonadota</taxon>
        <taxon>Betaproteobacteria</taxon>
        <taxon>Burkholderiales</taxon>
        <taxon>Oxalobacteraceae</taxon>
        <taxon>Telluria group</taxon>
        <taxon>Duganella</taxon>
    </lineage>
</organism>
<evidence type="ECO:0000313" key="6">
    <source>
        <dbReference type="Proteomes" id="UP000450012"/>
    </source>
</evidence>
<feature type="transmembrane region" description="Helical" evidence="1">
    <location>
        <begin position="181"/>
        <end position="198"/>
    </location>
</feature>
<dbReference type="AlphaFoldDB" id="A0A7X4GLV8"/>
<keyword evidence="1" id="KW-1133">Transmembrane helix</keyword>
<dbReference type="EMBL" id="WWCK01000001">
    <property type="protein sequence ID" value="MYM65401.1"/>
    <property type="molecule type" value="Genomic_DNA"/>
</dbReference>
<dbReference type="Pfam" id="PF04862">
    <property type="entry name" value="DUF642"/>
    <property type="match status" value="1"/>
</dbReference>
<proteinExistence type="predicted"/>
<name>A0A7X4GLV8_9BURK</name>
<evidence type="ECO:0000259" key="3">
    <source>
        <dbReference type="Pfam" id="PF04862"/>
    </source>
</evidence>
<dbReference type="Gene3D" id="2.60.120.260">
    <property type="entry name" value="Galactose-binding domain-like"/>
    <property type="match status" value="1"/>
</dbReference>
<dbReference type="RefSeq" id="WP_161012015.1">
    <property type="nucleotide sequence ID" value="NZ_WWCK01000001.1"/>
</dbReference>
<accession>A0A7X4GLV8</accession>
<keyword evidence="1" id="KW-0812">Transmembrane</keyword>
<protein>
    <submittedName>
        <fullName evidence="5">PEPxxWA-CTERM sorting domain-containing protein</fullName>
    </submittedName>
</protein>
<dbReference type="InterPro" id="IPR013424">
    <property type="entry name" value="Ice-binding_C"/>
</dbReference>
<keyword evidence="1" id="KW-0472">Membrane</keyword>
<evidence type="ECO:0000256" key="2">
    <source>
        <dbReference type="SAM" id="SignalP"/>
    </source>
</evidence>
<keyword evidence="6" id="KW-1185">Reference proteome</keyword>
<sequence>MKKIIAASLLAFAAAGASATDLVTNGSFEDGGAGWGSTQTTGFAPVSAYINCCGIDGSGYPGVNGVAAAFFGWGQMTGGTIFQDLATVAGNTYTVNFSYGAISGSALQTMTVEASNGQSLLGSLDVSAYGTHNQAALVSPYSFTFVATSSSTHLLFRDTSVNTDSTDGMLDMVSVTAVPEPGTYAMLLAGLGLVGFAARRRKA</sequence>
<evidence type="ECO:0000259" key="4">
    <source>
        <dbReference type="Pfam" id="PF07589"/>
    </source>
</evidence>
<dbReference type="Proteomes" id="UP000450012">
    <property type="component" value="Unassembled WGS sequence"/>
</dbReference>
<feature type="domain" description="DUF642" evidence="3">
    <location>
        <begin position="78"/>
        <end position="174"/>
    </location>
</feature>
<reference evidence="5 6" key="1">
    <citation type="submission" date="2019-12" db="EMBL/GenBank/DDBJ databases">
        <title>Novel species isolated from a subtropical stream in China.</title>
        <authorList>
            <person name="Lu H."/>
        </authorList>
    </citation>
    <scope>NUCLEOTIDE SEQUENCE [LARGE SCALE GENOMIC DNA]</scope>
    <source>
        <strain evidence="5 6">FT55W</strain>
    </source>
</reference>
<dbReference type="Pfam" id="PF07589">
    <property type="entry name" value="PEP-CTERM"/>
    <property type="match status" value="1"/>
</dbReference>
<dbReference type="NCBIfam" id="NF035944">
    <property type="entry name" value="PEPxxWA-CTERM"/>
    <property type="match status" value="1"/>
</dbReference>
<evidence type="ECO:0000256" key="1">
    <source>
        <dbReference type="SAM" id="Phobius"/>
    </source>
</evidence>
<dbReference type="NCBIfam" id="TIGR02595">
    <property type="entry name" value="PEP_CTERM"/>
    <property type="match status" value="1"/>
</dbReference>
<evidence type="ECO:0000313" key="5">
    <source>
        <dbReference type="EMBL" id="MYM65401.1"/>
    </source>
</evidence>
<feature type="signal peptide" evidence="2">
    <location>
        <begin position="1"/>
        <end position="19"/>
    </location>
</feature>